<dbReference type="EMBL" id="WQMT02000005">
    <property type="protein sequence ID" value="KAG9222775.1"/>
    <property type="molecule type" value="Genomic_DNA"/>
</dbReference>
<keyword evidence="2" id="KW-1185">Reference proteome</keyword>
<evidence type="ECO:0000313" key="2">
    <source>
        <dbReference type="Proteomes" id="UP000824881"/>
    </source>
</evidence>
<accession>A0ACB7IXL8</accession>
<reference evidence="1 2" key="1">
    <citation type="journal article" date="2021" name="Appl. Environ. Microbiol.">
        <title>Genetic linkage and physical mapping for an oyster mushroom Pleurotus cornucopiae and QTL analysis for the trait cap color.</title>
        <authorList>
            <person name="Zhang Y."/>
            <person name="Gao W."/>
            <person name="Sonnenberg A."/>
            <person name="Chen Q."/>
            <person name="Zhang J."/>
            <person name="Huang C."/>
        </authorList>
    </citation>
    <scope>NUCLEOTIDE SEQUENCE [LARGE SCALE GENOMIC DNA]</scope>
    <source>
        <strain evidence="1">CCMSSC00406</strain>
    </source>
</reference>
<proteinExistence type="predicted"/>
<name>A0ACB7IXL8_PLECO</name>
<dbReference type="Proteomes" id="UP000824881">
    <property type="component" value="Unassembled WGS sequence"/>
</dbReference>
<organism evidence="1 2">
    <name type="scientific">Pleurotus cornucopiae</name>
    <name type="common">Cornucopia mushroom</name>
    <dbReference type="NCBI Taxonomy" id="5321"/>
    <lineage>
        <taxon>Eukaryota</taxon>
        <taxon>Fungi</taxon>
        <taxon>Dikarya</taxon>
        <taxon>Basidiomycota</taxon>
        <taxon>Agaricomycotina</taxon>
        <taxon>Agaricomycetes</taxon>
        <taxon>Agaricomycetidae</taxon>
        <taxon>Agaricales</taxon>
        <taxon>Pleurotineae</taxon>
        <taxon>Pleurotaceae</taxon>
        <taxon>Pleurotus</taxon>
    </lineage>
</organism>
<comment type="caution">
    <text evidence="1">The sequence shown here is derived from an EMBL/GenBank/DDBJ whole genome shotgun (WGS) entry which is preliminary data.</text>
</comment>
<evidence type="ECO:0000313" key="1">
    <source>
        <dbReference type="EMBL" id="KAG9222775.1"/>
    </source>
</evidence>
<gene>
    <name evidence="1" type="ORF">CCMSSC00406_0000536</name>
</gene>
<protein>
    <submittedName>
        <fullName evidence="1">Uncharacterized protein</fullName>
    </submittedName>
</protein>
<sequence length="820" mass="89963">MAQPLHPAVVPRLDPAYVEFHNEHVINIVPPHTLPWHPSIRSGPAVPGASEPLQVGSTKDYDLSHCKVRVFTPPGDAPSDGWPVLLYFHGGTSLSGWTLGNIASETPFATNACIRANCVVVSVDYRLAPENPFPAAVEDAFEALQWIVGAGASILNISTSRVAIGGSSSGGNLAAIAALKATQLPTPIPILLQLLIVPVTDNTASTTGSPHQSWLENENTPWLSPGRMMWFRRNYLPNEADWTNWESSPLFAPDDLISKTPKAWIGVAELDVLRDEGIAYGEKLKKNGVSVEVKCYPAAPHPIMAMDVMSTNQPSDDLVKEAIKSEDAASGISIAPTDELREVPRDEERRLLWKFDTRLLPPLAFMYLCNALDKGNVGNAKTDGWDKDIHLTGNQVKMFMCEDTPANLHKYYLLVMVFYVPFCLFGTPISLVVKKFSAARVLPMMMVGFGTMSILAAVATNFGEIFTIRFFLGIFESAMLPGVVYYLSTFYKRNELASRLGIFYAAASIAGAFSGLIAFGVFHIHDSKHHGWQYLFWIEGGGSVLFAIFAYFWLPRSPTTWRSLNERERSLARARVLKDSSAEVDERLDISHAFAAFKDPMYWIWALINLSFGVPLASVNNFLPQIVASLGYSTVKTNLLTVAPNVAGTVALLLLTFSSDYFRERSIHICIPLVVGILGFIILGAINPLEHRQVAYFATFLLTMGAFAPSVLVATWYSNNTAGESRRAVVAAIMVAIANSAGLISTNVFRAQDEPRYIPALATSAAFGGLCLILVLSVGAYMRWENRRRNHVQGINITAADVDTSILKEGPSSPSFRYMY</sequence>